<dbReference type="Pfam" id="PF03466">
    <property type="entry name" value="LysR_substrate"/>
    <property type="match status" value="1"/>
</dbReference>
<gene>
    <name evidence="6" type="ORF">ACFOZ4_26570</name>
</gene>
<evidence type="ECO:0000256" key="3">
    <source>
        <dbReference type="ARBA" id="ARBA00023125"/>
    </source>
</evidence>
<comment type="similarity">
    <text evidence="1">Belongs to the LysR transcriptional regulatory family.</text>
</comment>
<reference evidence="7" key="1">
    <citation type="journal article" date="2019" name="Int. J. Syst. Evol. Microbiol.">
        <title>The Global Catalogue of Microorganisms (GCM) 10K type strain sequencing project: providing services to taxonomists for standard genome sequencing and annotation.</title>
        <authorList>
            <consortium name="The Broad Institute Genomics Platform"/>
            <consortium name="The Broad Institute Genome Sequencing Center for Infectious Disease"/>
            <person name="Wu L."/>
            <person name="Ma J."/>
        </authorList>
    </citation>
    <scope>NUCLEOTIDE SEQUENCE [LARGE SCALE GENOMIC DNA]</scope>
    <source>
        <strain evidence="7">CGMCC 4.7289</strain>
    </source>
</reference>
<dbReference type="PANTHER" id="PTHR30346">
    <property type="entry name" value="TRANSCRIPTIONAL DUAL REGULATOR HCAR-RELATED"/>
    <property type="match status" value="1"/>
</dbReference>
<evidence type="ECO:0000313" key="7">
    <source>
        <dbReference type="Proteomes" id="UP001595816"/>
    </source>
</evidence>
<evidence type="ECO:0000313" key="6">
    <source>
        <dbReference type="EMBL" id="MFC4134190.1"/>
    </source>
</evidence>
<evidence type="ECO:0000256" key="1">
    <source>
        <dbReference type="ARBA" id="ARBA00009437"/>
    </source>
</evidence>
<keyword evidence="2" id="KW-0805">Transcription regulation</keyword>
<dbReference type="EMBL" id="JBHSAY010000015">
    <property type="protein sequence ID" value="MFC4134190.1"/>
    <property type="molecule type" value="Genomic_DNA"/>
</dbReference>
<proteinExistence type="inferred from homology"/>
<comment type="caution">
    <text evidence="6">The sequence shown here is derived from an EMBL/GenBank/DDBJ whole genome shotgun (WGS) entry which is preliminary data.</text>
</comment>
<dbReference type="CDD" id="cd08423">
    <property type="entry name" value="PBP2_LTTR_like_6"/>
    <property type="match status" value="1"/>
</dbReference>
<evidence type="ECO:0000259" key="5">
    <source>
        <dbReference type="PROSITE" id="PS50931"/>
    </source>
</evidence>
<evidence type="ECO:0000256" key="2">
    <source>
        <dbReference type="ARBA" id="ARBA00023015"/>
    </source>
</evidence>
<keyword evidence="4" id="KW-0804">Transcription</keyword>
<sequence>MDLGRLRALDAVATYGSVLAAADALHITPSAVSQQLAKLDRETGTRLLERDGRGLRLTDAGHILADHAARVLAAVDEAESALAAYHQDVTGTVTIAAFATACRGLLPRALAELAGKHPQLTTRIAETNPYEAMDALTRGRADVAVADDWPEIGLVLPDGVAHVTLGHDRADLIVPSGHRLAGAPAGPLARAVGERWIASPPGTICHDWLLRVLPGVRPDFLVGEFETQQTLVAAGLGVALVPRLARTHTVPGTAVVAVDPVPTRRVVVAWRKATEVRPALGATVAALRTAWSDRATA</sequence>
<dbReference type="Gene3D" id="3.40.190.10">
    <property type="entry name" value="Periplasmic binding protein-like II"/>
    <property type="match status" value="2"/>
</dbReference>
<dbReference type="InterPro" id="IPR005119">
    <property type="entry name" value="LysR_subst-bd"/>
</dbReference>
<dbReference type="SUPFAM" id="SSF53850">
    <property type="entry name" value="Periplasmic binding protein-like II"/>
    <property type="match status" value="1"/>
</dbReference>
<dbReference type="InterPro" id="IPR000847">
    <property type="entry name" value="LysR_HTH_N"/>
</dbReference>
<dbReference type="InterPro" id="IPR036388">
    <property type="entry name" value="WH-like_DNA-bd_sf"/>
</dbReference>
<dbReference type="InterPro" id="IPR036390">
    <property type="entry name" value="WH_DNA-bd_sf"/>
</dbReference>
<name>A0ABV8LT05_9ACTN</name>
<protein>
    <submittedName>
        <fullName evidence="6">LysR family transcriptional regulator</fullName>
    </submittedName>
</protein>
<dbReference type="Gene3D" id="1.10.10.10">
    <property type="entry name" value="Winged helix-like DNA-binding domain superfamily/Winged helix DNA-binding domain"/>
    <property type="match status" value="1"/>
</dbReference>
<dbReference type="SUPFAM" id="SSF46785">
    <property type="entry name" value="Winged helix' DNA-binding domain"/>
    <property type="match status" value="1"/>
</dbReference>
<dbReference type="PANTHER" id="PTHR30346:SF29">
    <property type="entry name" value="LYSR SUBSTRATE-BINDING"/>
    <property type="match status" value="1"/>
</dbReference>
<dbReference type="RefSeq" id="WP_253761629.1">
    <property type="nucleotide sequence ID" value="NZ_JAMZDZ010000001.1"/>
</dbReference>
<dbReference type="Pfam" id="PF00126">
    <property type="entry name" value="HTH_1"/>
    <property type="match status" value="1"/>
</dbReference>
<keyword evidence="7" id="KW-1185">Reference proteome</keyword>
<feature type="domain" description="HTH lysR-type" evidence="5">
    <location>
        <begin position="1"/>
        <end position="58"/>
    </location>
</feature>
<accession>A0ABV8LT05</accession>
<keyword evidence="3" id="KW-0238">DNA-binding</keyword>
<organism evidence="6 7">
    <name type="scientific">Hamadaea flava</name>
    <dbReference type="NCBI Taxonomy" id="1742688"/>
    <lineage>
        <taxon>Bacteria</taxon>
        <taxon>Bacillati</taxon>
        <taxon>Actinomycetota</taxon>
        <taxon>Actinomycetes</taxon>
        <taxon>Micromonosporales</taxon>
        <taxon>Micromonosporaceae</taxon>
        <taxon>Hamadaea</taxon>
    </lineage>
</organism>
<evidence type="ECO:0000256" key="4">
    <source>
        <dbReference type="ARBA" id="ARBA00023163"/>
    </source>
</evidence>
<dbReference type="PROSITE" id="PS50931">
    <property type="entry name" value="HTH_LYSR"/>
    <property type="match status" value="1"/>
</dbReference>
<dbReference type="Proteomes" id="UP001595816">
    <property type="component" value="Unassembled WGS sequence"/>
</dbReference>